<dbReference type="RefSeq" id="WP_341443204.1">
    <property type="nucleotide sequence ID" value="NZ_FMXR01000011.1"/>
</dbReference>
<keyword evidence="2" id="KW-0472">Membrane</keyword>
<dbReference type="Proteomes" id="UP000199228">
    <property type="component" value="Unassembled WGS sequence"/>
</dbReference>
<feature type="domain" description="J" evidence="3">
    <location>
        <begin position="4"/>
        <end position="73"/>
    </location>
</feature>
<name>A0A1G6BLW0_EUBOX</name>
<evidence type="ECO:0000259" key="3">
    <source>
        <dbReference type="PROSITE" id="PS50076"/>
    </source>
</evidence>
<dbReference type="Gene3D" id="1.25.40.10">
    <property type="entry name" value="Tetratricopeptide repeat domain"/>
    <property type="match status" value="1"/>
</dbReference>
<dbReference type="Pfam" id="PF00226">
    <property type="entry name" value="DnaJ"/>
    <property type="match status" value="1"/>
</dbReference>
<dbReference type="SUPFAM" id="SSF46565">
    <property type="entry name" value="Chaperone J-domain"/>
    <property type="match status" value="1"/>
</dbReference>
<evidence type="ECO:0000313" key="4">
    <source>
        <dbReference type="EMBL" id="SDB21592.1"/>
    </source>
</evidence>
<evidence type="ECO:0000256" key="1">
    <source>
        <dbReference type="ARBA" id="ARBA00022705"/>
    </source>
</evidence>
<keyword evidence="2" id="KW-0812">Transmembrane</keyword>
<dbReference type="GO" id="GO:0006260">
    <property type="term" value="P:DNA replication"/>
    <property type="evidence" value="ECO:0007669"/>
    <property type="project" value="UniProtKB-KW"/>
</dbReference>
<dbReference type="PRINTS" id="PR00625">
    <property type="entry name" value="JDOMAIN"/>
</dbReference>
<sequence>MMFDPYRVLGVSQNASDDEIKKAYRKLSRKYHPDANVNNPNKVQAEEKFKEVQQAYDQIMKQRQQGYQYGYGGSANRGGTYGNSFRGTTASKDENVRIKAALNYIHARHFNEALNVLASISEYERTALWYFCSALANAGIGNNVTAQEHARQALAMEPNNEEYRRLVSRLEMGGDWYQQMGSGYGYRRSMIPATSGLCLTFGALYLMMMCCGRPF</sequence>
<reference evidence="4 5" key="1">
    <citation type="submission" date="2016-10" db="EMBL/GenBank/DDBJ databases">
        <authorList>
            <person name="de Groot N.N."/>
        </authorList>
    </citation>
    <scope>NUCLEOTIDE SEQUENCE [LARGE SCALE GENOMIC DNA]</scope>
    <source>
        <strain evidence="4 5">DSM 3217</strain>
    </source>
</reference>
<dbReference type="PANTHER" id="PTHR43948:SF10">
    <property type="entry name" value="MRJ, ISOFORM E"/>
    <property type="match status" value="1"/>
</dbReference>
<evidence type="ECO:0000313" key="5">
    <source>
        <dbReference type="Proteomes" id="UP000199228"/>
    </source>
</evidence>
<dbReference type="InterPro" id="IPR011990">
    <property type="entry name" value="TPR-like_helical_dom_sf"/>
</dbReference>
<gene>
    <name evidence="4" type="ORF">SAMN02910417_01618</name>
</gene>
<proteinExistence type="predicted"/>
<dbReference type="PROSITE" id="PS50076">
    <property type="entry name" value="DNAJ_2"/>
    <property type="match status" value="1"/>
</dbReference>
<dbReference type="GO" id="GO:0051082">
    <property type="term" value="F:unfolded protein binding"/>
    <property type="evidence" value="ECO:0007669"/>
    <property type="project" value="TreeGrafter"/>
</dbReference>
<dbReference type="STRING" id="1732.SAMN02910417_01618"/>
<dbReference type="Gene3D" id="1.10.287.110">
    <property type="entry name" value="DnaJ domain"/>
    <property type="match status" value="1"/>
</dbReference>
<dbReference type="InterPro" id="IPR036869">
    <property type="entry name" value="J_dom_sf"/>
</dbReference>
<dbReference type="GO" id="GO:0005737">
    <property type="term" value="C:cytoplasm"/>
    <property type="evidence" value="ECO:0007669"/>
    <property type="project" value="TreeGrafter"/>
</dbReference>
<dbReference type="EMBL" id="FMXR01000011">
    <property type="protein sequence ID" value="SDB21592.1"/>
    <property type="molecule type" value="Genomic_DNA"/>
</dbReference>
<evidence type="ECO:0000256" key="2">
    <source>
        <dbReference type="SAM" id="Phobius"/>
    </source>
</evidence>
<organism evidence="4 5">
    <name type="scientific">Eubacterium oxidoreducens</name>
    <dbReference type="NCBI Taxonomy" id="1732"/>
    <lineage>
        <taxon>Bacteria</taxon>
        <taxon>Bacillati</taxon>
        <taxon>Bacillota</taxon>
        <taxon>Clostridia</taxon>
        <taxon>Eubacteriales</taxon>
        <taxon>Eubacteriaceae</taxon>
        <taxon>Eubacterium</taxon>
    </lineage>
</organism>
<dbReference type="CDD" id="cd06257">
    <property type="entry name" value="DnaJ"/>
    <property type="match status" value="1"/>
</dbReference>
<dbReference type="PANTHER" id="PTHR43948">
    <property type="entry name" value="DNAJ HOMOLOG SUBFAMILY B"/>
    <property type="match status" value="1"/>
</dbReference>
<accession>A0A1G6BLW0</accession>
<keyword evidence="1" id="KW-0235">DNA replication</keyword>
<dbReference type="InterPro" id="IPR001623">
    <property type="entry name" value="DnaJ_domain"/>
</dbReference>
<dbReference type="SUPFAM" id="SSF48452">
    <property type="entry name" value="TPR-like"/>
    <property type="match status" value="1"/>
</dbReference>
<protein>
    <submittedName>
        <fullName evidence="4">DnaJ domain-containing protein</fullName>
    </submittedName>
</protein>
<keyword evidence="2" id="KW-1133">Transmembrane helix</keyword>
<dbReference type="SMART" id="SM00271">
    <property type="entry name" value="DnaJ"/>
    <property type="match status" value="1"/>
</dbReference>
<dbReference type="AlphaFoldDB" id="A0A1G6BLW0"/>
<dbReference type="GO" id="GO:0051087">
    <property type="term" value="F:protein-folding chaperone binding"/>
    <property type="evidence" value="ECO:0007669"/>
    <property type="project" value="TreeGrafter"/>
</dbReference>
<feature type="transmembrane region" description="Helical" evidence="2">
    <location>
        <begin position="190"/>
        <end position="208"/>
    </location>
</feature>
<keyword evidence="5" id="KW-1185">Reference proteome</keyword>
<dbReference type="GO" id="GO:0044183">
    <property type="term" value="F:protein folding chaperone"/>
    <property type="evidence" value="ECO:0007669"/>
    <property type="project" value="TreeGrafter"/>
</dbReference>